<gene>
    <name evidence="2" type="ORF">CCACVL1_09215</name>
</gene>
<sequence>MAMMKNSLLEKEIKQVMYLNLQQQLVRLMSRRLLKASPILKPKKRVIKKANTATIEEPSHAAESDVASEHTELPLPVPKKR</sequence>
<dbReference type="AlphaFoldDB" id="A0A1R3IX91"/>
<comment type="caution">
    <text evidence="2">The sequence shown here is derived from an EMBL/GenBank/DDBJ whole genome shotgun (WGS) entry which is preliminary data.</text>
</comment>
<keyword evidence="3" id="KW-1185">Reference proteome</keyword>
<feature type="compositionally biased region" description="Basic and acidic residues" evidence="1">
    <location>
        <begin position="57"/>
        <end position="72"/>
    </location>
</feature>
<dbReference type="Gramene" id="OMO87174">
    <property type="protein sequence ID" value="OMO87174"/>
    <property type="gene ID" value="CCACVL1_09215"/>
</dbReference>
<feature type="region of interest" description="Disordered" evidence="1">
    <location>
        <begin position="53"/>
        <end position="81"/>
    </location>
</feature>
<organism evidence="2 3">
    <name type="scientific">Corchorus capsularis</name>
    <name type="common">Jute</name>
    <dbReference type="NCBI Taxonomy" id="210143"/>
    <lineage>
        <taxon>Eukaryota</taxon>
        <taxon>Viridiplantae</taxon>
        <taxon>Streptophyta</taxon>
        <taxon>Embryophyta</taxon>
        <taxon>Tracheophyta</taxon>
        <taxon>Spermatophyta</taxon>
        <taxon>Magnoliopsida</taxon>
        <taxon>eudicotyledons</taxon>
        <taxon>Gunneridae</taxon>
        <taxon>Pentapetalae</taxon>
        <taxon>rosids</taxon>
        <taxon>malvids</taxon>
        <taxon>Malvales</taxon>
        <taxon>Malvaceae</taxon>
        <taxon>Grewioideae</taxon>
        <taxon>Apeibeae</taxon>
        <taxon>Corchorus</taxon>
    </lineage>
</organism>
<name>A0A1R3IX91_COCAP</name>
<proteinExistence type="predicted"/>
<evidence type="ECO:0000256" key="1">
    <source>
        <dbReference type="SAM" id="MobiDB-lite"/>
    </source>
</evidence>
<reference evidence="2 3" key="1">
    <citation type="submission" date="2013-09" db="EMBL/GenBank/DDBJ databases">
        <title>Corchorus capsularis genome sequencing.</title>
        <authorList>
            <person name="Alam M."/>
            <person name="Haque M.S."/>
            <person name="Islam M.S."/>
            <person name="Emdad E.M."/>
            <person name="Islam M.M."/>
            <person name="Ahmed B."/>
            <person name="Halim A."/>
            <person name="Hossen Q.M.M."/>
            <person name="Hossain M.Z."/>
            <person name="Ahmed R."/>
            <person name="Khan M.M."/>
            <person name="Islam R."/>
            <person name="Rashid M.M."/>
            <person name="Khan S.A."/>
            <person name="Rahman M.S."/>
            <person name="Alam M."/>
        </authorList>
    </citation>
    <scope>NUCLEOTIDE SEQUENCE [LARGE SCALE GENOMIC DNA]</scope>
    <source>
        <strain evidence="3">cv. CVL-1</strain>
        <tissue evidence="2">Whole seedling</tissue>
    </source>
</reference>
<evidence type="ECO:0000313" key="3">
    <source>
        <dbReference type="Proteomes" id="UP000188268"/>
    </source>
</evidence>
<dbReference type="EMBL" id="AWWV01009278">
    <property type="protein sequence ID" value="OMO87174.1"/>
    <property type="molecule type" value="Genomic_DNA"/>
</dbReference>
<evidence type="ECO:0000313" key="2">
    <source>
        <dbReference type="EMBL" id="OMO87174.1"/>
    </source>
</evidence>
<dbReference type="Proteomes" id="UP000188268">
    <property type="component" value="Unassembled WGS sequence"/>
</dbReference>
<accession>A0A1R3IX91</accession>
<protein>
    <submittedName>
        <fullName evidence="2">Uncharacterized protein</fullName>
    </submittedName>
</protein>